<comment type="caution">
    <text evidence="1">The sequence shown here is derived from an EMBL/GenBank/DDBJ whole genome shotgun (WGS) entry which is preliminary data.</text>
</comment>
<dbReference type="Proteomes" id="UP001501666">
    <property type="component" value="Unassembled WGS sequence"/>
</dbReference>
<evidence type="ECO:0000313" key="1">
    <source>
        <dbReference type="EMBL" id="GAA2665222.1"/>
    </source>
</evidence>
<reference evidence="1 2" key="1">
    <citation type="journal article" date="2019" name="Int. J. Syst. Evol. Microbiol.">
        <title>The Global Catalogue of Microorganisms (GCM) 10K type strain sequencing project: providing services to taxonomists for standard genome sequencing and annotation.</title>
        <authorList>
            <consortium name="The Broad Institute Genomics Platform"/>
            <consortium name="The Broad Institute Genome Sequencing Center for Infectious Disease"/>
            <person name="Wu L."/>
            <person name="Ma J."/>
        </authorList>
    </citation>
    <scope>NUCLEOTIDE SEQUENCE [LARGE SCALE GENOMIC DNA]</scope>
    <source>
        <strain evidence="1 2">JCM 6835</strain>
    </source>
</reference>
<keyword evidence="2" id="KW-1185">Reference proteome</keyword>
<evidence type="ECO:0000313" key="2">
    <source>
        <dbReference type="Proteomes" id="UP001501666"/>
    </source>
</evidence>
<dbReference type="RefSeq" id="WP_346148653.1">
    <property type="nucleotide sequence ID" value="NZ_BAAATE010000010.1"/>
</dbReference>
<name>A0ABN3S0Z9_9ACTN</name>
<dbReference type="EMBL" id="BAAATE010000010">
    <property type="protein sequence ID" value="GAA2665222.1"/>
    <property type="molecule type" value="Genomic_DNA"/>
</dbReference>
<protein>
    <submittedName>
        <fullName evidence="1">Uncharacterized protein</fullName>
    </submittedName>
</protein>
<proteinExistence type="predicted"/>
<sequence length="111" mass="13304">MGALTSLDLDQIHAIAVNSPAVRDEMVSAAHSIYREIYETAPRTYKHAYSYRDHFRIWTTRNSVQDGYRVYLIAERFQWRFIEFGWREWRDEKPHQGLYIMTNALLKHRIG</sequence>
<accession>A0ABN3S0Z9</accession>
<gene>
    <name evidence="1" type="ORF">GCM10010412_041360</name>
</gene>
<organism evidence="1 2">
    <name type="scientific">Nonomuraea recticatena</name>
    <dbReference type="NCBI Taxonomy" id="46178"/>
    <lineage>
        <taxon>Bacteria</taxon>
        <taxon>Bacillati</taxon>
        <taxon>Actinomycetota</taxon>
        <taxon>Actinomycetes</taxon>
        <taxon>Streptosporangiales</taxon>
        <taxon>Streptosporangiaceae</taxon>
        <taxon>Nonomuraea</taxon>
    </lineage>
</organism>